<evidence type="ECO:0000313" key="3">
    <source>
        <dbReference type="Proteomes" id="UP000019484"/>
    </source>
</evidence>
<protein>
    <submittedName>
        <fullName evidence="2">Uncharacterized protein</fullName>
    </submittedName>
</protein>
<keyword evidence="3" id="KW-1185">Reference proteome</keyword>
<feature type="compositionally biased region" description="Polar residues" evidence="1">
    <location>
        <begin position="1"/>
        <end position="10"/>
    </location>
</feature>
<dbReference type="HOGENOM" id="CLU_1001153_0_0_1"/>
<organism evidence="2 3">
    <name type="scientific">Capronia coronata CBS 617.96</name>
    <dbReference type="NCBI Taxonomy" id="1182541"/>
    <lineage>
        <taxon>Eukaryota</taxon>
        <taxon>Fungi</taxon>
        <taxon>Dikarya</taxon>
        <taxon>Ascomycota</taxon>
        <taxon>Pezizomycotina</taxon>
        <taxon>Eurotiomycetes</taxon>
        <taxon>Chaetothyriomycetidae</taxon>
        <taxon>Chaetothyriales</taxon>
        <taxon>Herpotrichiellaceae</taxon>
        <taxon>Capronia</taxon>
    </lineage>
</organism>
<feature type="compositionally biased region" description="Basic residues" evidence="1">
    <location>
        <begin position="18"/>
        <end position="33"/>
    </location>
</feature>
<feature type="region of interest" description="Disordered" evidence="1">
    <location>
        <begin position="1"/>
        <end position="96"/>
    </location>
</feature>
<proteinExistence type="predicted"/>
<dbReference type="EMBL" id="AMWN01000005">
    <property type="protein sequence ID" value="EXJ85391.1"/>
    <property type="molecule type" value="Genomic_DNA"/>
</dbReference>
<dbReference type="AlphaFoldDB" id="W9Y845"/>
<feature type="compositionally biased region" description="Polar residues" evidence="1">
    <location>
        <begin position="127"/>
        <end position="137"/>
    </location>
</feature>
<dbReference type="RefSeq" id="XP_007724829.1">
    <property type="nucleotide sequence ID" value="XM_007726639.1"/>
</dbReference>
<gene>
    <name evidence="2" type="ORF">A1O1_05755</name>
</gene>
<feature type="region of interest" description="Disordered" evidence="1">
    <location>
        <begin position="117"/>
        <end position="141"/>
    </location>
</feature>
<dbReference type="OrthoDB" id="4121291at2759"/>
<comment type="caution">
    <text evidence="2">The sequence shown here is derived from an EMBL/GenBank/DDBJ whole genome shotgun (WGS) entry which is preliminary data.</text>
</comment>
<dbReference type="GeneID" id="19160628"/>
<accession>W9Y845</accession>
<reference evidence="2 3" key="1">
    <citation type="submission" date="2013-03" db="EMBL/GenBank/DDBJ databases">
        <title>The Genome Sequence of Capronia coronata CBS 617.96.</title>
        <authorList>
            <consortium name="The Broad Institute Genomics Platform"/>
            <person name="Cuomo C."/>
            <person name="de Hoog S."/>
            <person name="Gorbushina A."/>
            <person name="Walker B."/>
            <person name="Young S.K."/>
            <person name="Zeng Q."/>
            <person name="Gargeya S."/>
            <person name="Fitzgerald M."/>
            <person name="Haas B."/>
            <person name="Abouelleil A."/>
            <person name="Allen A.W."/>
            <person name="Alvarado L."/>
            <person name="Arachchi H.M."/>
            <person name="Berlin A.M."/>
            <person name="Chapman S.B."/>
            <person name="Gainer-Dewar J."/>
            <person name="Goldberg J."/>
            <person name="Griggs A."/>
            <person name="Gujja S."/>
            <person name="Hansen M."/>
            <person name="Howarth C."/>
            <person name="Imamovic A."/>
            <person name="Ireland A."/>
            <person name="Larimer J."/>
            <person name="McCowan C."/>
            <person name="Murphy C."/>
            <person name="Pearson M."/>
            <person name="Poon T.W."/>
            <person name="Priest M."/>
            <person name="Roberts A."/>
            <person name="Saif S."/>
            <person name="Shea T."/>
            <person name="Sisk P."/>
            <person name="Sykes S."/>
            <person name="Wortman J."/>
            <person name="Nusbaum C."/>
            <person name="Birren B."/>
        </authorList>
    </citation>
    <scope>NUCLEOTIDE SEQUENCE [LARGE SCALE GENOMIC DNA]</scope>
    <source>
        <strain evidence="2 3">CBS 617.96</strain>
    </source>
</reference>
<dbReference type="Proteomes" id="UP000019484">
    <property type="component" value="Unassembled WGS sequence"/>
</dbReference>
<evidence type="ECO:0000313" key="2">
    <source>
        <dbReference type="EMBL" id="EXJ85391.1"/>
    </source>
</evidence>
<evidence type="ECO:0000256" key="1">
    <source>
        <dbReference type="SAM" id="MobiDB-lite"/>
    </source>
</evidence>
<feature type="compositionally biased region" description="Polar residues" evidence="1">
    <location>
        <begin position="45"/>
        <end position="55"/>
    </location>
</feature>
<sequence length="278" mass="31336">MSSRTLSGTAATPPPVLRRNRQVNRGNTKRRGARAGPTNDRRTLRGSSNVRQTRPSDTEQDGAKSQPGRALRKGTIQQTRPFKFEKHQHNLVQSGGKDVKVETIEEAVQHDIADTPERPARKRARRSTTGSEKVTTMSSKIRKRRRSVSFDDCSASTKLCGTTQSDHARTTLRVWLDGFPGASTPTTLRDCDDLDKLITFVLKSWEWSFNGRVFHYAIASFPWMSTDSNILIRPGLEDSFRKMLCEIENSPVWADQGLQATCEVKITVYLHTPNHEWG</sequence>
<name>W9Y845_9EURO</name>